<dbReference type="Pfam" id="PF03640">
    <property type="entry name" value="Lipoprotein_15"/>
    <property type="match status" value="2"/>
</dbReference>
<dbReference type="Proteomes" id="UP001596496">
    <property type="component" value="Unassembled WGS sequence"/>
</dbReference>
<dbReference type="RefSeq" id="WP_380830721.1">
    <property type="nucleotide sequence ID" value="NZ_JBHTCG010000033.1"/>
</dbReference>
<dbReference type="PANTHER" id="PTHR39335">
    <property type="entry name" value="BLL4220 PROTEIN"/>
    <property type="match status" value="1"/>
</dbReference>
<comment type="caution">
    <text evidence="2">The sequence shown here is derived from an EMBL/GenBank/DDBJ whole genome shotgun (WGS) entry which is preliminary data.</text>
</comment>
<protein>
    <recommendedName>
        <fullName evidence="4">Lipoprotein</fullName>
    </recommendedName>
</protein>
<evidence type="ECO:0000313" key="2">
    <source>
        <dbReference type="EMBL" id="MFC7387041.1"/>
    </source>
</evidence>
<evidence type="ECO:0008006" key="4">
    <source>
        <dbReference type="Google" id="ProtNLM"/>
    </source>
</evidence>
<dbReference type="PROSITE" id="PS51257">
    <property type="entry name" value="PROKAR_LIPOPROTEIN"/>
    <property type="match status" value="1"/>
</dbReference>
<sequence length="237" mass="23805">MRFQSNPRPAGRAGVRALAVAVALCGLTGAAGCGKVISIGDAPASSAPAPAPPASSAPPASDPAPSAPAGTDGAGGQEFGPGGPLQLVNGSAADNGASGNGGTVTGDAVQEQPPVWVQLTGVRSRTLDAHVVDVNQSTLYRFDKDSADPSRSTCEGDCAVTWPPVTIKLGGKVYVRGVRPADVGAIRRGDGRIQITIGGWPVYRFAKDQRPGDEKGQGVGGTWFAVALDGSKANPVK</sequence>
<feature type="compositionally biased region" description="Pro residues" evidence="1">
    <location>
        <begin position="49"/>
        <end position="66"/>
    </location>
</feature>
<organism evidence="2 3">
    <name type="scientific">Sphaerisporangium rhizosphaerae</name>
    <dbReference type="NCBI Taxonomy" id="2269375"/>
    <lineage>
        <taxon>Bacteria</taxon>
        <taxon>Bacillati</taxon>
        <taxon>Actinomycetota</taxon>
        <taxon>Actinomycetes</taxon>
        <taxon>Streptosporangiales</taxon>
        <taxon>Streptosporangiaceae</taxon>
        <taxon>Sphaerisporangium</taxon>
    </lineage>
</organism>
<gene>
    <name evidence="2" type="ORF">ACFQSB_32860</name>
</gene>
<name>A0ABW2PBT4_9ACTN</name>
<keyword evidence="3" id="KW-1185">Reference proteome</keyword>
<feature type="compositionally biased region" description="Gly residues" evidence="1">
    <location>
        <begin position="72"/>
        <end position="83"/>
    </location>
</feature>
<reference evidence="3" key="1">
    <citation type="journal article" date="2019" name="Int. J. Syst. Evol. Microbiol.">
        <title>The Global Catalogue of Microorganisms (GCM) 10K type strain sequencing project: providing services to taxonomists for standard genome sequencing and annotation.</title>
        <authorList>
            <consortium name="The Broad Institute Genomics Platform"/>
            <consortium name="The Broad Institute Genome Sequencing Center for Infectious Disease"/>
            <person name="Wu L."/>
            <person name="Ma J."/>
        </authorList>
    </citation>
    <scope>NUCLEOTIDE SEQUENCE [LARGE SCALE GENOMIC DNA]</scope>
    <source>
        <strain evidence="3">CECT 7649</strain>
    </source>
</reference>
<dbReference type="InterPro" id="IPR005297">
    <property type="entry name" value="Lipoprotein_repeat"/>
</dbReference>
<evidence type="ECO:0000313" key="3">
    <source>
        <dbReference type="Proteomes" id="UP001596496"/>
    </source>
</evidence>
<accession>A0ABW2PBT4</accession>
<feature type="region of interest" description="Disordered" evidence="1">
    <location>
        <begin position="43"/>
        <end position="110"/>
    </location>
</feature>
<dbReference type="EMBL" id="JBHTCG010000033">
    <property type="protein sequence ID" value="MFC7387041.1"/>
    <property type="molecule type" value="Genomic_DNA"/>
</dbReference>
<proteinExistence type="predicted"/>
<evidence type="ECO:0000256" key="1">
    <source>
        <dbReference type="SAM" id="MobiDB-lite"/>
    </source>
</evidence>
<dbReference type="PANTHER" id="PTHR39335:SF1">
    <property type="entry name" value="BLL4220 PROTEIN"/>
    <property type="match status" value="1"/>
</dbReference>